<name>A0A5C2SNV7_9APHY</name>
<dbReference type="Proteomes" id="UP000313359">
    <property type="component" value="Unassembled WGS sequence"/>
</dbReference>
<evidence type="ECO:0000256" key="9">
    <source>
        <dbReference type="SAM" id="MobiDB-lite"/>
    </source>
</evidence>
<dbReference type="EMBL" id="ML122257">
    <property type="protein sequence ID" value="RPD63146.1"/>
    <property type="molecule type" value="Genomic_DNA"/>
</dbReference>
<reference evidence="11" key="1">
    <citation type="journal article" date="2018" name="Genome Biol. Evol.">
        <title>Genomics and development of Lentinus tigrinus, a white-rot wood-decaying mushroom with dimorphic fruiting bodies.</title>
        <authorList>
            <person name="Wu B."/>
            <person name="Xu Z."/>
            <person name="Knudson A."/>
            <person name="Carlson A."/>
            <person name="Chen N."/>
            <person name="Kovaka S."/>
            <person name="LaButti K."/>
            <person name="Lipzen A."/>
            <person name="Pennachio C."/>
            <person name="Riley R."/>
            <person name="Schakwitz W."/>
            <person name="Umezawa K."/>
            <person name="Ohm R.A."/>
            <person name="Grigoriev I.V."/>
            <person name="Nagy L.G."/>
            <person name="Gibbons J."/>
            <person name="Hibbett D."/>
        </authorList>
    </citation>
    <scope>NUCLEOTIDE SEQUENCE [LARGE SCALE GENOMIC DNA]</scope>
    <source>
        <strain evidence="11">ALCF2SS1-6</strain>
    </source>
</reference>
<dbReference type="InterPro" id="IPR044066">
    <property type="entry name" value="TRIAD_supradom"/>
</dbReference>
<evidence type="ECO:0000256" key="7">
    <source>
        <dbReference type="ARBA" id="ARBA00022786"/>
    </source>
</evidence>
<evidence type="ECO:0000313" key="11">
    <source>
        <dbReference type="EMBL" id="RPD63146.1"/>
    </source>
</evidence>
<keyword evidence="8" id="KW-0862">Zinc</keyword>
<evidence type="ECO:0000256" key="6">
    <source>
        <dbReference type="ARBA" id="ARBA00022771"/>
    </source>
</evidence>
<dbReference type="PROSITE" id="PS51873">
    <property type="entry name" value="TRIAD"/>
    <property type="match status" value="1"/>
</dbReference>
<keyword evidence="7" id="KW-0833">Ubl conjugation pathway</keyword>
<feature type="region of interest" description="Disordered" evidence="9">
    <location>
        <begin position="101"/>
        <end position="147"/>
    </location>
</feature>
<accession>A0A5C2SNV7</accession>
<keyword evidence="3" id="KW-0808">Transferase</keyword>
<proteinExistence type="predicted"/>
<dbReference type="SMART" id="SM00647">
    <property type="entry name" value="IBR"/>
    <property type="match status" value="2"/>
</dbReference>
<evidence type="ECO:0000256" key="3">
    <source>
        <dbReference type="ARBA" id="ARBA00022679"/>
    </source>
</evidence>
<dbReference type="GO" id="GO:0061630">
    <property type="term" value="F:ubiquitin protein ligase activity"/>
    <property type="evidence" value="ECO:0007669"/>
    <property type="project" value="UniProtKB-EC"/>
</dbReference>
<dbReference type="GO" id="GO:0008270">
    <property type="term" value="F:zinc ion binding"/>
    <property type="evidence" value="ECO:0007669"/>
    <property type="project" value="UniProtKB-KW"/>
</dbReference>
<gene>
    <name evidence="11" type="ORF">L227DRAFT_415707</name>
</gene>
<dbReference type="EC" id="2.3.2.31" evidence="2"/>
<evidence type="ECO:0000256" key="4">
    <source>
        <dbReference type="ARBA" id="ARBA00022723"/>
    </source>
</evidence>
<dbReference type="CDD" id="cd20335">
    <property type="entry name" value="BRcat_RBR"/>
    <property type="match status" value="1"/>
</dbReference>
<dbReference type="GO" id="GO:0016567">
    <property type="term" value="P:protein ubiquitination"/>
    <property type="evidence" value="ECO:0007669"/>
    <property type="project" value="InterPro"/>
</dbReference>
<feature type="domain" description="RING-type" evidence="10">
    <location>
        <begin position="158"/>
        <end position="345"/>
    </location>
</feature>
<dbReference type="Gene3D" id="1.20.120.1750">
    <property type="match status" value="1"/>
</dbReference>
<evidence type="ECO:0000256" key="5">
    <source>
        <dbReference type="ARBA" id="ARBA00022737"/>
    </source>
</evidence>
<dbReference type="STRING" id="1328759.A0A5C2SNV7"/>
<dbReference type="CDD" id="cd22584">
    <property type="entry name" value="Rcat_RBR_unk"/>
    <property type="match status" value="1"/>
</dbReference>
<keyword evidence="12" id="KW-1185">Reference proteome</keyword>
<evidence type="ECO:0000256" key="1">
    <source>
        <dbReference type="ARBA" id="ARBA00001798"/>
    </source>
</evidence>
<dbReference type="PANTHER" id="PTHR11685">
    <property type="entry name" value="RBR FAMILY RING FINGER AND IBR DOMAIN-CONTAINING"/>
    <property type="match status" value="1"/>
</dbReference>
<sequence>MEEAARYDRAMAIALSQGRNPPPRPQPRIPSRQAQEATLERLRTRVPHSSGSVTVPTGPAAAEPHKTTSKNYNSSDVAIGLVGRPPSLGFSAELWDGIASTNPTVTSPLVPSDDDEGSDEPSHPGSPDLEYAMRVPSFPPSRSVSPGPSVAPPIISNPIPQCIVCLSHIDDGPVIRVACGHHLDVTCLRTMFGNATKDVTLFPPRCCGELGLDEVQEHLDAALVSRFRQKAVEFRTKDPVYCSNQRCSVFLRGATPTVPTPIECTECTAMTCCACKREAHPGQTCESSRLDEAVLSLAKAERWTRCPSCHFMVERISGCPHMVCRCQAQFCYLCAAVWGTCRCTL</sequence>
<protein>
    <recommendedName>
        <fullName evidence="2">RBR-type E3 ubiquitin transferase</fullName>
        <ecNumber evidence="2">2.3.2.31</ecNumber>
    </recommendedName>
</protein>
<keyword evidence="4" id="KW-0479">Metal-binding</keyword>
<dbReference type="InterPro" id="IPR002867">
    <property type="entry name" value="IBR_dom"/>
</dbReference>
<feature type="region of interest" description="Disordered" evidence="9">
    <location>
        <begin position="13"/>
        <end position="72"/>
    </location>
</feature>
<dbReference type="SUPFAM" id="SSF57850">
    <property type="entry name" value="RING/U-box"/>
    <property type="match status" value="2"/>
</dbReference>
<keyword evidence="5" id="KW-0677">Repeat</keyword>
<comment type="catalytic activity">
    <reaction evidence="1">
        <text>[E2 ubiquitin-conjugating enzyme]-S-ubiquitinyl-L-cysteine + [acceptor protein]-L-lysine = [E2 ubiquitin-conjugating enzyme]-L-cysteine + [acceptor protein]-N(6)-ubiquitinyl-L-lysine.</text>
        <dbReference type="EC" id="2.3.2.31"/>
    </reaction>
</comment>
<organism evidence="11 12">
    <name type="scientific">Lentinus tigrinus ALCF2SS1-6</name>
    <dbReference type="NCBI Taxonomy" id="1328759"/>
    <lineage>
        <taxon>Eukaryota</taxon>
        <taxon>Fungi</taxon>
        <taxon>Dikarya</taxon>
        <taxon>Basidiomycota</taxon>
        <taxon>Agaricomycotina</taxon>
        <taxon>Agaricomycetes</taxon>
        <taxon>Polyporales</taxon>
        <taxon>Polyporaceae</taxon>
        <taxon>Lentinus</taxon>
    </lineage>
</organism>
<evidence type="ECO:0000259" key="10">
    <source>
        <dbReference type="PROSITE" id="PS51873"/>
    </source>
</evidence>
<evidence type="ECO:0000256" key="2">
    <source>
        <dbReference type="ARBA" id="ARBA00012251"/>
    </source>
</evidence>
<keyword evidence="6" id="KW-0863">Zinc-finger</keyword>
<evidence type="ECO:0000256" key="8">
    <source>
        <dbReference type="ARBA" id="ARBA00022833"/>
    </source>
</evidence>
<dbReference type="OrthoDB" id="9977870at2759"/>
<dbReference type="InterPro" id="IPR031127">
    <property type="entry name" value="E3_UB_ligase_RBR"/>
</dbReference>
<dbReference type="AlphaFoldDB" id="A0A5C2SNV7"/>
<dbReference type="Pfam" id="PF01485">
    <property type="entry name" value="IBR"/>
    <property type="match status" value="1"/>
</dbReference>
<evidence type="ECO:0000313" key="12">
    <source>
        <dbReference type="Proteomes" id="UP000313359"/>
    </source>
</evidence>